<comment type="subcellular location">
    <subcellularLocation>
        <location evidence="1">Membrane</location>
        <topology evidence="1">Multi-pass membrane protein</topology>
    </subcellularLocation>
</comment>
<dbReference type="AlphaFoldDB" id="A0A9N8HCL6"/>
<dbReference type="PANTHER" id="PTHR31595">
    <property type="entry name" value="LONG-CHAIN-ALCOHOL O-FATTY-ACYLTRANSFERASE 3-RELATED"/>
    <property type="match status" value="1"/>
</dbReference>
<dbReference type="OrthoDB" id="42845at2759"/>
<evidence type="ECO:0000313" key="11">
    <source>
        <dbReference type="Proteomes" id="UP001153069"/>
    </source>
</evidence>
<feature type="domain" description="Wax synthase" evidence="9">
    <location>
        <begin position="257"/>
        <end position="324"/>
    </location>
</feature>
<feature type="transmembrane region" description="Helical" evidence="8">
    <location>
        <begin position="350"/>
        <end position="370"/>
    </location>
</feature>
<keyword evidence="5 8" id="KW-0812">Transmembrane</keyword>
<feature type="transmembrane region" description="Helical" evidence="8">
    <location>
        <begin position="301"/>
        <end position="322"/>
    </location>
</feature>
<comment type="similarity">
    <text evidence="3">Belongs to the wax synthase family.</text>
</comment>
<evidence type="ECO:0000256" key="3">
    <source>
        <dbReference type="ARBA" id="ARBA00007282"/>
    </source>
</evidence>
<dbReference type="PANTHER" id="PTHR31595:SF57">
    <property type="entry name" value="OS04G0481900 PROTEIN"/>
    <property type="match status" value="1"/>
</dbReference>
<evidence type="ECO:0000256" key="2">
    <source>
        <dbReference type="ARBA" id="ARBA00005179"/>
    </source>
</evidence>
<organism evidence="10 11">
    <name type="scientific">Seminavis robusta</name>
    <dbReference type="NCBI Taxonomy" id="568900"/>
    <lineage>
        <taxon>Eukaryota</taxon>
        <taxon>Sar</taxon>
        <taxon>Stramenopiles</taxon>
        <taxon>Ochrophyta</taxon>
        <taxon>Bacillariophyta</taxon>
        <taxon>Bacillariophyceae</taxon>
        <taxon>Bacillariophycidae</taxon>
        <taxon>Naviculales</taxon>
        <taxon>Naviculaceae</taxon>
        <taxon>Seminavis</taxon>
    </lineage>
</organism>
<evidence type="ECO:0000256" key="7">
    <source>
        <dbReference type="ARBA" id="ARBA00023136"/>
    </source>
</evidence>
<evidence type="ECO:0000313" key="10">
    <source>
        <dbReference type="EMBL" id="CAB9509381.1"/>
    </source>
</evidence>
<comment type="pathway">
    <text evidence="2">Secondary metabolite biosynthesis.</text>
</comment>
<evidence type="ECO:0000259" key="9">
    <source>
        <dbReference type="Pfam" id="PF13813"/>
    </source>
</evidence>
<proteinExistence type="inferred from homology"/>
<feature type="transmembrane region" description="Helical" evidence="8">
    <location>
        <begin position="76"/>
        <end position="101"/>
    </location>
</feature>
<keyword evidence="4" id="KW-0808">Transferase</keyword>
<dbReference type="InterPro" id="IPR044851">
    <property type="entry name" value="Wax_synthase"/>
</dbReference>
<dbReference type="EMBL" id="CAICTM010000386">
    <property type="protein sequence ID" value="CAB9509381.1"/>
    <property type="molecule type" value="Genomic_DNA"/>
</dbReference>
<dbReference type="GO" id="GO:0006629">
    <property type="term" value="P:lipid metabolic process"/>
    <property type="evidence" value="ECO:0007669"/>
    <property type="project" value="InterPro"/>
</dbReference>
<evidence type="ECO:0000256" key="4">
    <source>
        <dbReference type="ARBA" id="ARBA00022679"/>
    </source>
</evidence>
<keyword evidence="6 8" id="KW-1133">Transmembrane helix</keyword>
<evidence type="ECO:0000256" key="6">
    <source>
        <dbReference type="ARBA" id="ARBA00022989"/>
    </source>
</evidence>
<protein>
    <submittedName>
        <fullName evidence="10">Probable long-chain-alcohol O-fatty-acyltransferase</fullName>
    </submittedName>
</protein>
<keyword evidence="7 8" id="KW-0472">Membrane</keyword>
<dbReference type="InterPro" id="IPR032805">
    <property type="entry name" value="Wax_synthase_dom"/>
</dbReference>
<dbReference type="Proteomes" id="UP001153069">
    <property type="component" value="Unassembled WGS sequence"/>
</dbReference>
<evidence type="ECO:0000256" key="8">
    <source>
        <dbReference type="SAM" id="Phobius"/>
    </source>
</evidence>
<reference evidence="10" key="1">
    <citation type="submission" date="2020-06" db="EMBL/GenBank/DDBJ databases">
        <authorList>
            <consortium name="Plant Systems Biology data submission"/>
        </authorList>
    </citation>
    <scope>NUCLEOTIDE SEQUENCE</scope>
    <source>
        <strain evidence="10">D6</strain>
    </source>
</reference>
<feature type="transmembrane region" description="Helical" evidence="8">
    <location>
        <begin position="382"/>
        <end position="401"/>
    </location>
</feature>
<feature type="transmembrane region" description="Helical" evidence="8">
    <location>
        <begin position="107"/>
        <end position="132"/>
    </location>
</feature>
<evidence type="ECO:0000256" key="1">
    <source>
        <dbReference type="ARBA" id="ARBA00004141"/>
    </source>
</evidence>
<accession>A0A9N8HCL6</accession>
<gene>
    <name evidence="10" type="ORF">SEMRO_387_G132190.1</name>
</gene>
<sequence>MERISTYFLEDSPHMWTRDLREPALTFELFGQEWGFYFMNVMAWCELLAFTAVQSITVALLSVFVYKVVVQKQGTWFSMISCFAIAIPLLYLIPFGMFFVFNIRNQFMRFCIGAIMPVTCLFKTSAAAFGFLPKYATASIKSFAFYYTVPFTMEWNKKLDKYTPNTFAEVLVQLQGFGKLLIVMAFMKSLYSLIPDIVPPFATGKPDADYYSIASAFLPRTLLRNLLYICFICPSVTVMCYGFLVAQNIVTGVKACPAMDNPFLTSRSFSKFWGGKWNLVIHNVLKMGVYLPVRKYFSKHIAMIATFVASGLFHEVLLWYFMLPIDDAQGCLSDENARNTSVDCYMPRPFTTTLFFIWQAAGIAVEYSPLVKYLTFWDKVPTLFASMIIIFLGGAPLGHFFSEPYWNSLCLENAMIMFSFVKPMGAA</sequence>
<dbReference type="Pfam" id="PF13813">
    <property type="entry name" value="MBOAT_2"/>
    <property type="match status" value="1"/>
</dbReference>
<dbReference type="GO" id="GO:0008374">
    <property type="term" value="F:O-acyltransferase activity"/>
    <property type="evidence" value="ECO:0007669"/>
    <property type="project" value="InterPro"/>
</dbReference>
<name>A0A9N8HCL6_9STRA</name>
<evidence type="ECO:0000256" key="5">
    <source>
        <dbReference type="ARBA" id="ARBA00022692"/>
    </source>
</evidence>
<feature type="transmembrane region" description="Helical" evidence="8">
    <location>
        <begin position="47"/>
        <end position="69"/>
    </location>
</feature>
<feature type="transmembrane region" description="Helical" evidence="8">
    <location>
        <begin position="226"/>
        <end position="244"/>
    </location>
</feature>
<comment type="caution">
    <text evidence="10">The sequence shown here is derived from an EMBL/GenBank/DDBJ whole genome shotgun (WGS) entry which is preliminary data.</text>
</comment>
<dbReference type="GO" id="GO:0016020">
    <property type="term" value="C:membrane"/>
    <property type="evidence" value="ECO:0007669"/>
    <property type="project" value="UniProtKB-SubCell"/>
</dbReference>
<keyword evidence="11" id="KW-1185">Reference proteome</keyword>